<dbReference type="RefSeq" id="WP_317226907.1">
    <property type="nucleotide sequence ID" value="NZ_JAWJEJ010000001.1"/>
</dbReference>
<dbReference type="Pfam" id="PF08818">
    <property type="entry name" value="DUF1801"/>
    <property type="match status" value="1"/>
</dbReference>
<accession>A0ABU3Y9D1</accession>
<evidence type="ECO:0000313" key="2">
    <source>
        <dbReference type="EMBL" id="MDV3457778.1"/>
    </source>
</evidence>
<dbReference type="SUPFAM" id="SSF159888">
    <property type="entry name" value="YdhG-like"/>
    <property type="match status" value="1"/>
</dbReference>
<sequence length="195" mass="21865">MRDPRIDTYIAGKADFARPILEWLRERVHTACPEAEEAIKWSMPFFDYNGKPLANMAAFKAHAAFGFWDREALPTGKQGAAMGQYGRIESLDDLPDAATFEVQVRDAAARIDAGVKPARAAKAPKPEAEVPAELAEALAGDAKAKATFEGFPPGQRREYCEWIAEAKRPETRLKRAADAVEWLREGKRRNWRYES</sequence>
<name>A0ABU3Y9D1_9SPHN</name>
<dbReference type="Pfam" id="PF13376">
    <property type="entry name" value="OmdA"/>
    <property type="match status" value="1"/>
</dbReference>
<evidence type="ECO:0000313" key="3">
    <source>
        <dbReference type="Proteomes" id="UP001273531"/>
    </source>
</evidence>
<organism evidence="2 3">
    <name type="scientific">Sphingomonas agrestis</name>
    <dbReference type="NCBI Taxonomy" id="3080540"/>
    <lineage>
        <taxon>Bacteria</taxon>
        <taxon>Pseudomonadati</taxon>
        <taxon>Pseudomonadota</taxon>
        <taxon>Alphaproteobacteria</taxon>
        <taxon>Sphingomonadales</taxon>
        <taxon>Sphingomonadaceae</taxon>
        <taxon>Sphingomonas</taxon>
    </lineage>
</organism>
<dbReference type="Proteomes" id="UP001273531">
    <property type="component" value="Unassembled WGS sequence"/>
</dbReference>
<dbReference type="InterPro" id="IPR014922">
    <property type="entry name" value="YdhG-like"/>
</dbReference>
<dbReference type="EMBL" id="JAWJEJ010000001">
    <property type="protein sequence ID" value="MDV3457778.1"/>
    <property type="molecule type" value="Genomic_DNA"/>
</dbReference>
<feature type="domain" description="YdhG-like" evidence="1">
    <location>
        <begin position="18"/>
        <end position="101"/>
    </location>
</feature>
<proteinExistence type="predicted"/>
<dbReference type="Gene3D" id="3.90.1150.200">
    <property type="match status" value="1"/>
</dbReference>
<protein>
    <submittedName>
        <fullName evidence="2">YdeI/OmpD-associated family protein</fullName>
    </submittedName>
</protein>
<comment type="caution">
    <text evidence="2">The sequence shown here is derived from an EMBL/GenBank/DDBJ whole genome shotgun (WGS) entry which is preliminary data.</text>
</comment>
<gene>
    <name evidence="2" type="ORF">RZN05_12350</name>
</gene>
<reference evidence="2 3" key="1">
    <citation type="submission" date="2023-10" db="EMBL/GenBank/DDBJ databases">
        <title>Sphingomonas sp. HF-S4 16S ribosomal RNA gene Genome sequencing and assembly.</title>
        <authorList>
            <person name="Lee H."/>
        </authorList>
    </citation>
    <scope>NUCLEOTIDE SEQUENCE [LARGE SCALE GENOMIC DNA]</scope>
    <source>
        <strain evidence="2 3">HF-S4</strain>
    </source>
</reference>
<evidence type="ECO:0000259" key="1">
    <source>
        <dbReference type="Pfam" id="PF08818"/>
    </source>
</evidence>
<keyword evidence="3" id="KW-1185">Reference proteome</keyword>